<feature type="signal peptide" evidence="1">
    <location>
        <begin position="1"/>
        <end position="18"/>
    </location>
</feature>
<evidence type="ECO:0000313" key="2">
    <source>
        <dbReference type="EMBL" id="KXH56678.1"/>
    </source>
</evidence>
<reference evidence="2 3" key="1">
    <citation type="submission" date="2014-02" db="EMBL/GenBank/DDBJ databases">
        <title>The genome sequence of Colletotrichum nymphaeae SA-01.</title>
        <authorList>
            <person name="Baroncelli R."/>
            <person name="Thon M.R."/>
        </authorList>
    </citation>
    <scope>NUCLEOTIDE SEQUENCE [LARGE SCALE GENOMIC DNA]</scope>
    <source>
        <strain evidence="2 3">SA-01</strain>
    </source>
</reference>
<accession>A0A135U8E4</accession>
<sequence length="148" mass="15556">MVNSRALIACALWSMIAASPISSDAATLLAPRSGSGKTGKCSPGCVKRNFVFTGLPWNHPAIAASGFTPKQVEAGIRADMAAIIKAGYNIKAVLLGPEDGLDFLSEELKGVDWTGTGVGFGVRGNPTPVITRRLMGLLHLRAEHCVMH</sequence>
<feature type="chain" id="PRO_5007804666" evidence="1">
    <location>
        <begin position="19"/>
        <end position="148"/>
    </location>
</feature>
<keyword evidence="3" id="KW-1185">Reference proteome</keyword>
<name>A0A135U8E4_9PEZI</name>
<dbReference type="Proteomes" id="UP000070054">
    <property type="component" value="Unassembled WGS sequence"/>
</dbReference>
<evidence type="ECO:0000256" key="1">
    <source>
        <dbReference type="SAM" id="SignalP"/>
    </source>
</evidence>
<dbReference type="AlphaFoldDB" id="A0A135U8E4"/>
<gene>
    <name evidence="2" type="ORF">CNYM01_14282</name>
</gene>
<dbReference type="EMBL" id="JEMN01000777">
    <property type="protein sequence ID" value="KXH56678.1"/>
    <property type="molecule type" value="Genomic_DNA"/>
</dbReference>
<protein>
    <submittedName>
        <fullName evidence="2">Uncharacterized protein</fullName>
    </submittedName>
</protein>
<dbReference type="OrthoDB" id="2943660at2759"/>
<comment type="caution">
    <text evidence="2">The sequence shown here is derived from an EMBL/GenBank/DDBJ whole genome shotgun (WGS) entry which is preliminary data.</text>
</comment>
<organism evidence="2 3">
    <name type="scientific">Colletotrichum nymphaeae SA-01</name>
    <dbReference type="NCBI Taxonomy" id="1460502"/>
    <lineage>
        <taxon>Eukaryota</taxon>
        <taxon>Fungi</taxon>
        <taxon>Dikarya</taxon>
        <taxon>Ascomycota</taxon>
        <taxon>Pezizomycotina</taxon>
        <taxon>Sordariomycetes</taxon>
        <taxon>Hypocreomycetidae</taxon>
        <taxon>Glomerellales</taxon>
        <taxon>Glomerellaceae</taxon>
        <taxon>Colletotrichum</taxon>
        <taxon>Colletotrichum acutatum species complex</taxon>
    </lineage>
</organism>
<keyword evidence="1" id="KW-0732">Signal</keyword>
<proteinExistence type="predicted"/>
<evidence type="ECO:0000313" key="3">
    <source>
        <dbReference type="Proteomes" id="UP000070054"/>
    </source>
</evidence>